<organism evidence="2 3">
    <name type="scientific">Azospirillum isscasi</name>
    <dbReference type="NCBI Taxonomy" id="3053926"/>
    <lineage>
        <taxon>Bacteria</taxon>
        <taxon>Pseudomonadati</taxon>
        <taxon>Pseudomonadota</taxon>
        <taxon>Alphaproteobacteria</taxon>
        <taxon>Rhodospirillales</taxon>
        <taxon>Azospirillaceae</taxon>
        <taxon>Azospirillum</taxon>
    </lineage>
</organism>
<evidence type="ECO:0000313" key="3">
    <source>
        <dbReference type="Proteomes" id="UP001227317"/>
    </source>
</evidence>
<evidence type="ECO:0000313" key="2">
    <source>
        <dbReference type="EMBL" id="MDQ2105700.1"/>
    </source>
</evidence>
<keyword evidence="3" id="KW-1185">Reference proteome</keyword>
<evidence type="ECO:0008006" key="4">
    <source>
        <dbReference type="Google" id="ProtNLM"/>
    </source>
</evidence>
<accession>A0ABU0WNB0</accession>
<sequence>PPHRSAYAPSPAIRGSHVSMLKRGGMNGAIASTVQIGWTPWTAEQRAGRGADQPPQVAQAPEVRQGQSGSAPATKASHCLIHAKCGRTTNPEEAQFAKNYDYQIHFASRMEATAVGVVNAINLITHDLFRIGILSEMTPIEIFRDEVQKSQDRSMAVRIWWRDDDLIKNTPRFDALMQASERFSASILVAIIPGLASEQLDVQKTNPKLAFFCQHGWKHSNHELDRGGKSEFADNRDPNDVKGEIALGQAALARILGGRCLPIFVPPWNSIAEQHIPTLAERGFTGLSTYGRRLHGFAAPGVRLVNTHIDVLDWSAVGVARALPADVLFHRLAEFVRLQREKGAEDPEPIGILTHHRAMAEDAWATLDVLLSALMSTPGLTWASPPEVFAPRPEPALTP</sequence>
<dbReference type="Gene3D" id="3.20.20.370">
    <property type="entry name" value="Glycoside hydrolase/deacetylase"/>
    <property type="match status" value="1"/>
</dbReference>
<dbReference type="SUPFAM" id="SSF88713">
    <property type="entry name" value="Glycoside hydrolase/deacetylase"/>
    <property type="match status" value="1"/>
</dbReference>
<dbReference type="InterPro" id="IPR011330">
    <property type="entry name" value="Glyco_hydro/deAcase_b/a-brl"/>
</dbReference>
<dbReference type="RefSeq" id="WP_306710482.1">
    <property type="nucleotide sequence ID" value="NZ_JAUJFI010000163.1"/>
</dbReference>
<proteinExistence type="predicted"/>
<protein>
    <recommendedName>
        <fullName evidence="4">Chitooligosaccharide deacetylase</fullName>
    </recommendedName>
</protein>
<gene>
    <name evidence="2" type="ORF">QSG27_23595</name>
</gene>
<name>A0ABU0WNB0_9PROT</name>
<comment type="caution">
    <text evidence="2">The sequence shown here is derived from an EMBL/GenBank/DDBJ whole genome shotgun (WGS) entry which is preliminary data.</text>
</comment>
<evidence type="ECO:0000256" key="1">
    <source>
        <dbReference type="SAM" id="MobiDB-lite"/>
    </source>
</evidence>
<feature type="non-terminal residue" evidence="2">
    <location>
        <position position="1"/>
    </location>
</feature>
<reference evidence="2 3" key="1">
    <citation type="submission" date="2023-06" db="EMBL/GenBank/DDBJ databases">
        <title>Azospirillum isscasensis sp.nov, a bacterium isolated from rhizosphere soil of rice.</title>
        <authorList>
            <person name="Wang H."/>
        </authorList>
    </citation>
    <scope>NUCLEOTIDE SEQUENCE [LARGE SCALE GENOMIC DNA]</scope>
    <source>
        <strain evidence="2 3">C340-1</strain>
    </source>
</reference>
<dbReference type="Proteomes" id="UP001227317">
    <property type="component" value="Unassembled WGS sequence"/>
</dbReference>
<feature type="region of interest" description="Disordered" evidence="1">
    <location>
        <begin position="45"/>
        <end position="75"/>
    </location>
</feature>
<dbReference type="EMBL" id="JAUJFI010000163">
    <property type="protein sequence ID" value="MDQ2105700.1"/>
    <property type="molecule type" value="Genomic_DNA"/>
</dbReference>